<sequence length="444" mass="48195">MLNHSSLALLLSKQRGAATLLVAVLLLASVLVLSLASYKGVFFQAKRAQNEIEARKAHWIGEGGLECAYTKMYQDRDQSVLVSGTIYFDSDCVVPMNLSSMNIDSLGGQKYRIEPEFEQSGILISPVSKVVDFSRNRSTGAIKTTADLFVNGSSNFNPPDPGVQSGSGWDCTSVRYIRNLGFRGAVVNSGFSVMPSSSFSSSSGDCLSSSKTNSGSGLLSELKGDFKVDPNIRPFEEVFGVASSAWESVRDNPLYDFGVIDTSSLVVPSSSVSPATLCGQAVLNEINLGKSRIWIEGSCELFDDPDPDQPQLLTDITDATQDTDGVLLLVHNGVFSIHGSGEFKGSLFHFNDSFIPVPGSWNGLIGKSTYENITWSFYPSRVIGSEVSYIQNGAFWFTGGQMLDMDGQIAYFNNGLNFSYNSDVLDSIFGVLPPRWLKGSWNDF</sequence>
<gene>
    <name evidence="1" type="ORF">FOF44_09730</name>
</gene>
<evidence type="ECO:0008006" key="3">
    <source>
        <dbReference type="Google" id="ProtNLM"/>
    </source>
</evidence>
<dbReference type="AlphaFoldDB" id="A0A557P6A6"/>
<dbReference type="Proteomes" id="UP000319828">
    <property type="component" value="Unassembled WGS sequence"/>
</dbReference>
<dbReference type="OrthoDB" id="5814101at2"/>
<protein>
    <recommendedName>
        <fullName evidence="3">Type 4 fimbrial biogenesis protein PilX N-terminal domain-containing protein</fullName>
    </recommendedName>
</protein>
<organism evidence="1 2">
    <name type="scientific">Vibrio algivorus</name>
    <dbReference type="NCBI Taxonomy" id="1667024"/>
    <lineage>
        <taxon>Bacteria</taxon>
        <taxon>Pseudomonadati</taxon>
        <taxon>Pseudomonadota</taxon>
        <taxon>Gammaproteobacteria</taxon>
        <taxon>Vibrionales</taxon>
        <taxon>Vibrionaceae</taxon>
        <taxon>Vibrio</taxon>
    </lineage>
</organism>
<accession>A0A557P6A6</accession>
<reference evidence="1 2" key="1">
    <citation type="submission" date="2019-07" db="EMBL/GenBank/DDBJ databases">
        <title>The draft genome sequence of Vibrio algivorus M1486.</title>
        <authorList>
            <person name="Meng X."/>
        </authorList>
    </citation>
    <scope>NUCLEOTIDE SEQUENCE [LARGE SCALE GENOMIC DNA]</scope>
    <source>
        <strain evidence="1 2">M1486</strain>
    </source>
</reference>
<comment type="caution">
    <text evidence="1">The sequence shown here is derived from an EMBL/GenBank/DDBJ whole genome shotgun (WGS) entry which is preliminary data.</text>
</comment>
<dbReference type="EMBL" id="VMKJ01000018">
    <property type="protein sequence ID" value="TVO36183.1"/>
    <property type="molecule type" value="Genomic_DNA"/>
</dbReference>
<evidence type="ECO:0000313" key="1">
    <source>
        <dbReference type="EMBL" id="TVO36183.1"/>
    </source>
</evidence>
<dbReference type="RefSeq" id="WP_144388210.1">
    <property type="nucleotide sequence ID" value="NZ_CANNCB010000006.1"/>
</dbReference>
<name>A0A557P6A6_9VIBR</name>
<proteinExistence type="predicted"/>
<evidence type="ECO:0000313" key="2">
    <source>
        <dbReference type="Proteomes" id="UP000319828"/>
    </source>
</evidence>